<dbReference type="EMBL" id="VJMH01000328">
    <property type="protein sequence ID" value="KAF0716951.1"/>
    <property type="molecule type" value="Genomic_DNA"/>
</dbReference>
<accession>A0A6A4ZTY1</accession>
<feature type="region of interest" description="Disordered" evidence="1">
    <location>
        <begin position="15"/>
        <end position="37"/>
    </location>
</feature>
<feature type="non-terminal residue" evidence="3">
    <location>
        <position position="142"/>
    </location>
</feature>
<dbReference type="InterPro" id="IPR001849">
    <property type="entry name" value="PH_domain"/>
</dbReference>
<feature type="region of interest" description="Disordered" evidence="1">
    <location>
        <begin position="81"/>
        <end position="107"/>
    </location>
</feature>
<feature type="domain" description="PH" evidence="2">
    <location>
        <begin position="1"/>
        <end position="18"/>
    </location>
</feature>
<gene>
    <name evidence="3" type="ORF">As57867_002569</name>
</gene>
<proteinExistence type="predicted"/>
<name>A0A6A4ZTY1_9STRA</name>
<dbReference type="AlphaFoldDB" id="A0A6A4ZTY1"/>
<dbReference type="PROSITE" id="PS50003">
    <property type="entry name" value="PH_DOMAIN"/>
    <property type="match status" value="1"/>
</dbReference>
<evidence type="ECO:0000259" key="2">
    <source>
        <dbReference type="PROSITE" id="PS50003"/>
    </source>
</evidence>
<comment type="caution">
    <text evidence="3">The sequence shown here is derived from an EMBL/GenBank/DDBJ whole genome shotgun (WGS) entry which is preliminary data.</text>
</comment>
<evidence type="ECO:0000256" key="1">
    <source>
        <dbReference type="SAM" id="MobiDB-lite"/>
    </source>
</evidence>
<evidence type="ECO:0000313" key="3">
    <source>
        <dbReference type="EMBL" id="KAF0716951.1"/>
    </source>
</evidence>
<sequence>MTADDLDSWVQSLELAVAPPPAPPSSPSKTRPSKALERMSDRMRSFILNTPPTSLSPPPPTIAEKVHEVSDATLVEEMAEKVNVDSTKSSMAADRSRASSSGKPFSHLTSDEQMRYDYFTDQIYFVKGITDICEELRLVEVP</sequence>
<feature type="compositionally biased region" description="Low complexity" evidence="1">
    <location>
        <begin position="89"/>
        <end position="101"/>
    </location>
</feature>
<reference evidence="3" key="1">
    <citation type="submission" date="2019-06" db="EMBL/GenBank/DDBJ databases">
        <title>Genomics analysis of Aphanomyces spp. identifies a new class of oomycete effector associated with host adaptation.</title>
        <authorList>
            <person name="Gaulin E."/>
        </authorList>
    </citation>
    <scope>NUCLEOTIDE SEQUENCE</scope>
    <source>
        <strain evidence="3">CBS 578.67</strain>
    </source>
</reference>
<protein>
    <recommendedName>
        <fullName evidence="2">PH domain-containing protein</fullName>
    </recommendedName>
</protein>
<organism evidence="3">
    <name type="scientific">Aphanomyces stellatus</name>
    <dbReference type="NCBI Taxonomy" id="120398"/>
    <lineage>
        <taxon>Eukaryota</taxon>
        <taxon>Sar</taxon>
        <taxon>Stramenopiles</taxon>
        <taxon>Oomycota</taxon>
        <taxon>Saprolegniomycetes</taxon>
        <taxon>Saprolegniales</taxon>
        <taxon>Verrucalvaceae</taxon>
        <taxon>Aphanomyces</taxon>
    </lineage>
</organism>